<dbReference type="PANTHER" id="PTHR32010">
    <property type="entry name" value="PHOTOSYSTEM II STABILITY/ASSEMBLY FACTOR HCF136, CHLOROPLASTIC"/>
    <property type="match status" value="1"/>
</dbReference>
<feature type="compositionally biased region" description="Basic and acidic residues" evidence="1">
    <location>
        <begin position="517"/>
        <end position="527"/>
    </location>
</feature>
<dbReference type="PANTHER" id="PTHR32010:SF18">
    <property type="entry name" value="DUF789 FAMILY PROTEIN"/>
    <property type="match status" value="1"/>
</dbReference>
<accession>A0A8J5GVN2</accession>
<comment type="caution">
    <text evidence="2">The sequence shown here is derived from an EMBL/GenBank/DDBJ whole genome shotgun (WGS) entry which is preliminary data.</text>
</comment>
<protein>
    <submittedName>
        <fullName evidence="2">Uncharacterized protein</fullName>
    </submittedName>
</protein>
<sequence length="1221" mass="135197">MPYGHGRRNNVIEKFAYGRNNTLSRRLIDRTNSHTCPKDLQPLRFAPACSELRLPLFTVLFVDADVFRKSSNFPSFLPDTTVQKKFDLHSPSNMDGHRPSSPGLLMVGLQTANTEFSRSTYISSEASSSGKSTKNLSSSLASSSTLSCCFTSGNSSVSICDNTNEVSSGFMVNDFPKVDKKVKRNSRKKSKKKGKQYKRVASRTGSIESSVQCNGNIYRASASETSTPSSVYSSEKNLSDNNLSDEATPHRLLGTDIILNKDDCENNNEFVDCQNLSSCTSNSAEMVDTETIPSPETFAGDDSGRDTTISVNSSCTTDDAAVFPLTTDGSSREGHCKENNIHDGNPLNIPINKTLECWNTDIDENSSDDTAMQLPVKEEIGPSSSEGEIVSPCREIAHGTLIDTTASLCDLDAEISKDCYRNSTDLSNDVLDAYSSTERADCSSQAGSSNGFHVVVSGKRGRRSRRTIDNSGLSGDNRSSNANIHNHGGKDNYCSIWQKVQKFEKGCSKPNDSFSSPHREVSTKDNKMKTKGNKFIEPKQKQSGITYKYPCPDANSTIEATQVVPRGSKTGKTLFKSAVRNSVNDVKSKSNTFVKHAKHNHWSGTYTGKTDVPNGQKHHFQPKDGLQNTPVVNINNQNNTEVKSPHNRFLGRSLSKLTDSCMTEIEKETHVRLEDEKESGNACNGVCHSEISCIPTTLNQFAPGHIEAISGNDTKMFFRDTLSHPIGSTEGQEFGKLDCGSHKESNNLNSTKTTMQKWVPVGRRDSTVSDINPLEFLKISVNNKELHNQIYREVVEMDDVVSNSSSSLGKVTEFSYARASASTNNLSCYHHSTEVLDSCAAINCQNSEITDNKTLGFETDLEKIIIAVNDACKLQTAVEDAQLMAGSTVADFEKFLFSASPVIKQSEPGRTCNSCKKEQLIGSLCWHHPYNISLKKIWQWYEEPGCFGLEVKAHEICNSRRLQNGHLEFTAYFVPYLSAVQLFRMSRSSKNCDLNSQVNKTGNSSHSFASLPSLSKLLSKPCNNADVSSPELSSSDKIQDQEELIFEYFESDQPPRRQPLFEKIKELVTWGTLSNGCIFGDPLKLESTKLQDLHPASWYCVAWYPIYRIPDANFRASFLTYHSLGNFVCRSDPECVADAFSTLISPVVGLQTYNDKGENWFEPRGMSPDVRSSLCISDLIKERLRTLKKTASAMSRAVVAKGSRRSVNRHPDYDFFVSRSW</sequence>
<name>A0A8J5GVN2_ZINOF</name>
<organism evidence="2 3">
    <name type="scientific">Zingiber officinale</name>
    <name type="common">Ginger</name>
    <name type="synonym">Amomum zingiber</name>
    <dbReference type="NCBI Taxonomy" id="94328"/>
    <lineage>
        <taxon>Eukaryota</taxon>
        <taxon>Viridiplantae</taxon>
        <taxon>Streptophyta</taxon>
        <taxon>Embryophyta</taxon>
        <taxon>Tracheophyta</taxon>
        <taxon>Spermatophyta</taxon>
        <taxon>Magnoliopsida</taxon>
        <taxon>Liliopsida</taxon>
        <taxon>Zingiberales</taxon>
        <taxon>Zingiberaceae</taxon>
        <taxon>Zingiber</taxon>
    </lineage>
</organism>
<feature type="compositionally biased region" description="Basic residues" evidence="1">
    <location>
        <begin position="180"/>
        <end position="201"/>
    </location>
</feature>
<dbReference type="Pfam" id="PF05623">
    <property type="entry name" value="DUF789"/>
    <property type="match status" value="1"/>
</dbReference>
<dbReference type="Proteomes" id="UP000734854">
    <property type="component" value="Unassembled WGS sequence"/>
</dbReference>
<evidence type="ECO:0000313" key="3">
    <source>
        <dbReference type="Proteomes" id="UP000734854"/>
    </source>
</evidence>
<gene>
    <name evidence="2" type="ORF">ZIOFF_032489</name>
</gene>
<dbReference type="InterPro" id="IPR008507">
    <property type="entry name" value="DUF789"/>
</dbReference>
<feature type="compositionally biased region" description="Polar residues" evidence="1">
    <location>
        <begin position="469"/>
        <end position="484"/>
    </location>
</feature>
<feature type="compositionally biased region" description="Basic and acidic residues" evidence="1">
    <location>
        <begin position="733"/>
        <end position="745"/>
    </location>
</feature>
<feature type="region of interest" description="Disordered" evidence="1">
    <location>
        <begin position="733"/>
        <end position="753"/>
    </location>
</feature>
<feature type="region of interest" description="Disordered" evidence="1">
    <location>
        <begin position="179"/>
        <end position="207"/>
    </location>
</feature>
<proteinExistence type="predicted"/>
<evidence type="ECO:0000313" key="2">
    <source>
        <dbReference type="EMBL" id="KAG6507148.1"/>
    </source>
</evidence>
<feature type="region of interest" description="Disordered" evidence="1">
    <location>
        <begin position="457"/>
        <end position="484"/>
    </location>
</feature>
<dbReference type="OrthoDB" id="1920576at2759"/>
<dbReference type="AlphaFoldDB" id="A0A8J5GVN2"/>
<feature type="region of interest" description="Disordered" evidence="1">
    <location>
        <begin position="508"/>
        <end position="527"/>
    </location>
</feature>
<reference evidence="2 3" key="1">
    <citation type="submission" date="2020-08" db="EMBL/GenBank/DDBJ databases">
        <title>Plant Genome Project.</title>
        <authorList>
            <person name="Zhang R.-G."/>
        </authorList>
    </citation>
    <scope>NUCLEOTIDE SEQUENCE [LARGE SCALE GENOMIC DNA]</scope>
    <source>
        <tissue evidence="2">Rhizome</tissue>
    </source>
</reference>
<feature type="region of interest" description="Disordered" evidence="1">
    <location>
        <begin position="222"/>
        <end position="245"/>
    </location>
</feature>
<evidence type="ECO:0000256" key="1">
    <source>
        <dbReference type="SAM" id="MobiDB-lite"/>
    </source>
</evidence>
<feature type="compositionally biased region" description="Low complexity" evidence="1">
    <location>
        <begin position="222"/>
        <end position="235"/>
    </location>
</feature>
<keyword evidence="3" id="KW-1185">Reference proteome</keyword>
<dbReference type="EMBL" id="JACMSC010000009">
    <property type="protein sequence ID" value="KAG6507148.1"/>
    <property type="molecule type" value="Genomic_DNA"/>
</dbReference>